<organism evidence="2 3">
    <name type="scientific">Bizionia argentinensis JUB59</name>
    <dbReference type="NCBI Taxonomy" id="1046627"/>
    <lineage>
        <taxon>Bacteria</taxon>
        <taxon>Pseudomonadati</taxon>
        <taxon>Bacteroidota</taxon>
        <taxon>Flavobacteriia</taxon>
        <taxon>Flavobacteriales</taxon>
        <taxon>Flavobacteriaceae</taxon>
        <taxon>Bizionia</taxon>
    </lineage>
</organism>
<dbReference type="PANTHER" id="PTHR46825">
    <property type="entry name" value="D-ALANYL-D-ALANINE-CARBOXYPEPTIDASE/ENDOPEPTIDASE AMPH"/>
    <property type="match status" value="1"/>
</dbReference>
<evidence type="ECO:0000313" key="2">
    <source>
        <dbReference type="EMBL" id="EGV43234.2"/>
    </source>
</evidence>
<dbReference type="SUPFAM" id="SSF56601">
    <property type="entry name" value="beta-lactamase/transpeptidase-like"/>
    <property type="match status" value="1"/>
</dbReference>
<name>G2EEA3_9FLAO</name>
<comment type="caution">
    <text evidence="2">The sequence shown here is derived from an EMBL/GenBank/DDBJ whole genome shotgun (WGS) entry which is preliminary data.</text>
</comment>
<evidence type="ECO:0000313" key="3">
    <source>
        <dbReference type="Proteomes" id="UP000003730"/>
    </source>
</evidence>
<dbReference type="AlphaFoldDB" id="G2EEA3"/>
<gene>
    <name evidence="2" type="ORF">BZARG_2913</name>
</gene>
<evidence type="ECO:0000259" key="1">
    <source>
        <dbReference type="Pfam" id="PF00144"/>
    </source>
</evidence>
<dbReference type="InterPro" id="IPR012338">
    <property type="entry name" value="Beta-lactam/transpept-like"/>
</dbReference>
<dbReference type="Gene3D" id="3.40.710.10">
    <property type="entry name" value="DD-peptidase/beta-lactamase superfamily"/>
    <property type="match status" value="1"/>
</dbReference>
<dbReference type="Proteomes" id="UP000003730">
    <property type="component" value="Unassembled WGS sequence"/>
</dbReference>
<sequence>MRVFQCWNGVLEVIYKSDFEDILTNFLSEKIGMKNTKTTLNKEELKNLAVGYHSDNPTITTAMEKLPWGAAGNIKSTFPDIMKFVKYQLVNDAVVQESHKPLFQYNDEIGLSYFWNIDSSNEKLGENYSHHGGVPRSQCYIFIIPKYNIGAFIITNQSGQKTAPKMMETLNTIFDGLIKINKTPT</sequence>
<dbReference type="PANTHER" id="PTHR46825:SF9">
    <property type="entry name" value="BETA-LACTAMASE-RELATED DOMAIN-CONTAINING PROTEIN"/>
    <property type="match status" value="1"/>
</dbReference>
<dbReference type="STRING" id="1046627.BZARG_2913"/>
<protein>
    <submittedName>
        <fullName evidence="2">Class A beta-lactamase-related serine hydrolase</fullName>
    </submittedName>
</protein>
<feature type="domain" description="Beta-lactamase-related" evidence="1">
    <location>
        <begin position="10"/>
        <end position="160"/>
    </location>
</feature>
<accession>G2EEA3</accession>
<proteinExistence type="predicted"/>
<keyword evidence="3" id="KW-1185">Reference proteome</keyword>
<dbReference type="EMBL" id="AFXZ01000033">
    <property type="protein sequence ID" value="EGV43234.2"/>
    <property type="molecule type" value="Genomic_DNA"/>
</dbReference>
<dbReference type="Pfam" id="PF00144">
    <property type="entry name" value="Beta-lactamase"/>
    <property type="match status" value="1"/>
</dbReference>
<dbReference type="InterPro" id="IPR001466">
    <property type="entry name" value="Beta-lactam-related"/>
</dbReference>
<keyword evidence="2" id="KW-0378">Hydrolase</keyword>
<dbReference type="eggNOG" id="COG1680">
    <property type="taxonomic scope" value="Bacteria"/>
</dbReference>
<reference evidence="2 3" key="1">
    <citation type="journal article" date="2008" name="Int. J. Syst. Evol. Microbiol.">
        <title>Bizionia argentinensis sp. nov., isolated from surface marine water in Antarctica.</title>
        <authorList>
            <person name="Bercovich A."/>
            <person name="Vazquez S.C."/>
            <person name="Yankilevich P."/>
            <person name="Coria S.H."/>
            <person name="Foti M."/>
            <person name="Hernandez E."/>
            <person name="Vidal A."/>
            <person name="Ruberto L."/>
            <person name="Melo C."/>
            <person name="Marenssi S."/>
            <person name="Criscuolo M."/>
            <person name="Memoli M."/>
            <person name="Arguelles M."/>
            <person name="Mac Cormack W.P."/>
        </authorList>
    </citation>
    <scope>NUCLEOTIDE SEQUENCE [LARGE SCALE GENOMIC DNA]</scope>
    <source>
        <strain evidence="2 3">JUB59</strain>
    </source>
</reference>
<dbReference type="GO" id="GO:0016787">
    <property type="term" value="F:hydrolase activity"/>
    <property type="evidence" value="ECO:0007669"/>
    <property type="project" value="UniProtKB-KW"/>
</dbReference>
<dbReference type="InterPro" id="IPR050491">
    <property type="entry name" value="AmpC-like"/>
</dbReference>